<comment type="subunit">
    <text evidence="8">Homodimer.</text>
</comment>
<feature type="binding site" evidence="8">
    <location>
        <position position="187"/>
    </location>
    <ligand>
        <name>Zn(2+)</name>
        <dbReference type="ChEBI" id="CHEBI:29105"/>
        <label>2</label>
    </ligand>
</feature>
<feature type="repeat" description="CXXCXGXG motif" evidence="8">
    <location>
        <begin position="184"/>
        <end position="191"/>
    </location>
</feature>
<keyword evidence="1 8" id="KW-0479">Metal-binding</keyword>
<dbReference type="FunFam" id="2.10.230.10:FF:000002">
    <property type="entry name" value="Molecular chaperone DnaJ"/>
    <property type="match status" value="1"/>
</dbReference>
<feature type="repeat" description="CXXCXGXG motif" evidence="8">
    <location>
        <begin position="224"/>
        <end position="231"/>
    </location>
</feature>
<dbReference type="GO" id="GO:0005737">
    <property type="term" value="C:cytoplasm"/>
    <property type="evidence" value="ECO:0007669"/>
    <property type="project" value="UniProtKB-SubCell"/>
</dbReference>
<feature type="binding site" evidence="8">
    <location>
        <position position="170"/>
    </location>
    <ligand>
        <name>Zn(2+)</name>
        <dbReference type="ChEBI" id="CHEBI:29105"/>
        <label>1</label>
    </ligand>
</feature>
<dbReference type="CDD" id="cd10719">
    <property type="entry name" value="DnaJ_zf"/>
    <property type="match status" value="1"/>
</dbReference>
<keyword evidence="8" id="KW-0235">DNA replication</keyword>
<comment type="similarity">
    <text evidence="6 8">Belongs to the DnaJ family.</text>
</comment>
<comment type="cofactor">
    <cofactor evidence="8">
        <name>Zn(2+)</name>
        <dbReference type="ChEBI" id="CHEBI:29105"/>
    </cofactor>
    <text evidence="8">Binds 2 Zn(2+) ions per monomer.</text>
</comment>
<evidence type="ECO:0000256" key="1">
    <source>
        <dbReference type="ARBA" id="ARBA00022723"/>
    </source>
</evidence>
<comment type="subcellular location">
    <subcellularLocation>
        <location evidence="8">Cytoplasm</location>
    </subcellularLocation>
</comment>
<dbReference type="HAMAP" id="MF_01152">
    <property type="entry name" value="DnaJ"/>
    <property type="match status" value="1"/>
</dbReference>
<dbReference type="InterPro" id="IPR001305">
    <property type="entry name" value="HSP_DnaJ_Cys-rich_dom"/>
</dbReference>
<evidence type="ECO:0000256" key="9">
    <source>
        <dbReference type="PROSITE-ProRule" id="PRU00546"/>
    </source>
</evidence>
<evidence type="ECO:0000256" key="4">
    <source>
        <dbReference type="ARBA" id="ARBA00022833"/>
    </source>
</evidence>
<feature type="binding site" evidence="8">
    <location>
        <position position="224"/>
    </location>
    <ligand>
        <name>Zn(2+)</name>
        <dbReference type="ChEBI" id="CHEBI:29105"/>
        <label>1</label>
    </ligand>
</feature>
<keyword evidence="3 8" id="KW-0863">Zinc-finger</keyword>
<dbReference type="Pfam" id="PF00226">
    <property type="entry name" value="DnaJ"/>
    <property type="match status" value="1"/>
</dbReference>
<proteinExistence type="inferred from homology"/>
<dbReference type="Pfam" id="PF00684">
    <property type="entry name" value="DnaJ_CXXCXGXG"/>
    <property type="match status" value="1"/>
</dbReference>
<comment type="domain">
    <text evidence="8">The J domain is necessary and sufficient to stimulate DnaK ATPase activity. Zinc center 1 plays an important role in the autonomous, DnaK-independent chaperone activity of DnaJ. Zinc center 2 is essential for interaction with DnaK and for DnaJ activity.</text>
</comment>
<dbReference type="GO" id="GO:0051082">
    <property type="term" value="F:unfolded protein binding"/>
    <property type="evidence" value="ECO:0007669"/>
    <property type="project" value="UniProtKB-UniRule"/>
</dbReference>
<evidence type="ECO:0000259" key="11">
    <source>
        <dbReference type="PROSITE" id="PS51188"/>
    </source>
</evidence>
<feature type="binding site" evidence="8">
    <location>
        <position position="184"/>
    </location>
    <ligand>
        <name>Zn(2+)</name>
        <dbReference type="ChEBI" id="CHEBI:29105"/>
        <label>2</label>
    </ligand>
</feature>
<feature type="domain" description="CR-type" evidence="11">
    <location>
        <begin position="154"/>
        <end position="236"/>
    </location>
</feature>
<dbReference type="AlphaFoldDB" id="A0A1F6VQV8"/>
<dbReference type="InterPro" id="IPR001623">
    <property type="entry name" value="DnaJ_domain"/>
</dbReference>
<dbReference type="STRING" id="1801752.A3J61_01385"/>
<feature type="binding site" evidence="8">
    <location>
        <position position="213"/>
    </location>
    <ligand>
        <name>Zn(2+)</name>
        <dbReference type="ChEBI" id="CHEBI:29105"/>
        <label>2</label>
    </ligand>
</feature>
<dbReference type="CDD" id="cd06257">
    <property type="entry name" value="DnaJ"/>
    <property type="match status" value="1"/>
</dbReference>
<dbReference type="GO" id="GO:0005524">
    <property type="term" value="F:ATP binding"/>
    <property type="evidence" value="ECO:0007669"/>
    <property type="project" value="InterPro"/>
</dbReference>
<sequence length="372" mass="40378">MSKDYYEKLGISKGASKDEIKKAFHKLAMKHHPDKNGGDDSKFKEINEAYQTLSDDTKRAQYDQFGPDYAKGFAGHGQTGGFGGAQGGGFGGFDFSGFQGGFQNSGNNFEFDMGDLNDVFGSFFGGGRGQNKRSQKGSDLAVRISITFAEMVKGVDKEIQIRREAPCDSCSGNGAEKGTEMETCATCKGHGRINEVKRTIFGQIQSQAICGTCEGLGKIPKKKCTKCHGAGTLNKNDIIKVHIPAGIQSGENLRVTKMGEAIKNGTAGDLYIAVSVTPDKIYKREANIIYRKLEIPLTMSLLGGEIGIETFDGKLDLKIPEGIKNGETLRMKGKGIHTNPRGDIHIIIETKIPTRLSHEQQKLVEQLQKSGL</sequence>
<protein>
    <recommendedName>
        <fullName evidence="7 8">Chaperone protein DnaJ</fullName>
    </recommendedName>
</protein>
<dbReference type="PROSITE" id="PS50076">
    <property type="entry name" value="DNAJ_2"/>
    <property type="match status" value="1"/>
</dbReference>
<evidence type="ECO:0000256" key="2">
    <source>
        <dbReference type="ARBA" id="ARBA00022737"/>
    </source>
</evidence>
<dbReference type="PANTHER" id="PTHR43096:SF52">
    <property type="entry name" value="DNAJ HOMOLOG 1, MITOCHONDRIAL-RELATED"/>
    <property type="match status" value="1"/>
</dbReference>
<dbReference type="PROSITE" id="PS51188">
    <property type="entry name" value="ZF_CR"/>
    <property type="match status" value="1"/>
</dbReference>
<dbReference type="Gene3D" id="2.60.260.20">
    <property type="entry name" value="Urease metallochaperone UreE, N-terminal domain"/>
    <property type="match status" value="2"/>
</dbReference>
<dbReference type="PROSITE" id="PS00636">
    <property type="entry name" value="DNAJ_1"/>
    <property type="match status" value="1"/>
</dbReference>
<evidence type="ECO:0000256" key="7">
    <source>
        <dbReference type="ARBA" id="ARBA00067609"/>
    </source>
</evidence>
<reference evidence="12 13" key="1">
    <citation type="journal article" date="2016" name="Nat. Commun.">
        <title>Thousands of microbial genomes shed light on interconnected biogeochemical processes in an aquifer system.</title>
        <authorList>
            <person name="Anantharaman K."/>
            <person name="Brown C.T."/>
            <person name="Hug L.A."/>
            <person name="Sharon I."/>
            <person name="Castelle C.J."/>
            <person name="Probst A.J."/>
            <person name="Thomas B.C."/>
            <person name="Singh A."/>
            <person name="Wilkins M.J."/>
            <person name="Karaoz U."/>
            <person name="Brodie E.L."/>
            <person name="Williams K.H."/>
            <person name="Hubbard S.S."/>
            <person name="Banfield J.F."/>
        </authorList>
    </citation>
    <scope>NUCLEOTIDE SEQUENCE [LARGE SCALE GENOMIC DNA]</scope>
</reference>
<dbReference type="InterPro" id="IPR002939">
    <property type="entry name" value="DnaJ_C"/>
</dbReference>
<organism evidence="12 13">
    <name type="scientific">Candidatus Nomurabacteria bacterium RIFCSPHIGHO2_02_FULL_38_15</name>
    <dbReference type="NCBI Taxonomy" id="1801752"/>
    <lineage>
        <taxon>Bacteria</taxon>
        <taxon>Candidatus Nomuraibacteriota</taxon>
    </lineage>
</organism>
<dbReference type="InterPro" id="IPR012724">
    <property type="entry name" value="DnaJ"/>
</dbReference>
<dbReference type="Proteomes" id="UP000179686">
    <property type="component" value="Unassembled WGS sequence"/>
</dbReference>
<dbReference type="GO" id="GO:0031072">
    <property type="term" value="F:heat shock protein binding"/>
    <property type="evidence" value="ECO:0007669"/>
    <property type="project" value="InterPro"/>
</dbReference>
<comment type="caution">
    <text evidence="12">The sequence shown here is derived from an EMBL/GenBank/DDBJ whole genome shotgun (WGS) entry which is preliminary data.</text>
</comment>
<feature type="binding site" evidence="8">
    <location>
        <position position="227"/>
    </location>
    <ligand>
        <name>Zn(2+)</name>
        <dbReference type="ChEBI" id="CHEBI:29105"/>
        <label>1</label>
    </ligand>
</feature>
<keyword evidence="8" id="KW-0346">Stress response</keyword>
<feature type="binding site" evidence="8">
    <location>
        <position position="167"/>
    </location>
    <ligand>
        <name>Zn(2+)</name>
        <dbReference type="ChEBI" id="CHEBI:29105"/>
        <label>1</label>
    </ligand>
</feature>
<dbReference type="PRINTS" id="PR00625">
    <property type="entry name" value="JDOMAIN"/>
</dbReference>
<keyword evidence="5 8" id="KW-0143">Chaperone</keyword>
<dbReference type="PANTHER" id="PTHR43096">
    <property type="entry name" value="DNAJ HOMOLOG 1, MITOCHONDRIAL-RELATED"/>
    <property type="match status" value="1"/>
</dbReference>
<evidence type="ECO:0000313" key="12">
    <source>
        <dbReference type="EMBL" id="OGI72018.1"/>
    </source>
</evidence>
<dbReference type="CDD" id="cd10747">
    <property type="entry name" value="DnaJ_C"/>
    <property type="match status" value="1"/>
</dbReference>
<dbReference type="SMART" id="SM00271">
    <property type="entry name" value="DnaJ"/>
    <property type="match status" value="1"/>
</dbReference>
<dbReference type="GO" id="GO:0042026">
    <property type="term" value="P:protein refolding"/>
    <property type="evidence" value="ECO:0007669"/>
    <property type="project" value="TreeGrafter"/>
</dbReference>
<keyword evidence="4 8" id="KW-0862">Zinc</keyword>
<evidence type="ECO:0000256" key="5">
    <source>
        <dbReference type="ARBA" id="ARBA00023186"/>
    </source>
</evidence>
<feature type="binding site" evidence="8">
    <location>
        <position position="210"/>
    </location>
    <ligand>
        <name>Zn(2+)</name>
        <dbReference type="ChEBI" id="CHEBI:29105"/>
        <label>2</label>
    </ligand>
</feature>
<feature type="repeat" description="CXXCXGXG motif" evidence="8">
    <location>
        <begin position="167"/>
        <end position="174"/>
    </location>
</feature>
<evidence type="ECO:0000256" key="8">
    <source>
        <dbReference type="HAMAP-Rule" id="MF_01152"/>
    </source>
</evidence>
<dbReference type="GO" id="GO:0006260">
    <property type="term" value="P:DNA replication"/>
    <property type="evidence" value="ECO:0007669"/>
    <property type="project" value="UniProtKB-KW"/>
</dbReference>
<dbReference type="InterPro" id="IPR036410">
    <property type="entry name" value="HSP_DnaJ_Cys-rich_dom_sf"/>
</dbReference>
<dbReference type="NCBIfam" id="TIGR02349">
    <property type="entry name" value="DnaJ_bact"/>
    <property type="match status" value="1"/>
</dbReference>
<dbReference type="Gene3D" id="1.10.287.110">
    <property type="entry name" value="DnaJ domain"/>
    <property type="match status" value="1"/>
</dbReference>
<feature type="repeat" description="CXXCXGXG motif" evidence="8">
    <location>
        <begin position="210"/>
        <end position="217"/>
    </location>
</feature>
<evidence type="ECO:0000256" key="6">
    <source>
        <dbReference type="ARBA" id="ARBA00061004"/>
    </source>
</evidence>
<evidence type="ECO:0000259" key="10">
    <source>
        <dbReference type="PROSITE" id="PS50076"/>
    </source>
</evidence>
<accession>A0A1F6VQV8</accession>
<dbReference type="Pfam" id="PF01556">
    <property type="entry name" value="DnaJ_C"/>
    <property type="match status" value="1"/>
</dbReference>
<name>A0A1F6VQV8_9BACT</name>
<dbReference type="InterPro" id="IPR018253">
    <property type="entry name" value="DnaJ_domain_CS"/>
</dbReference>
<keyword evidence="8" id="KW-0963">Cytoplasm</keyword>
<dbReference type="EMBL" id="MFUC01000013">
    <property type="protein sequence ID" value="OGI72018.1"/>
    <property type="molecule type" value="Genomic_DNA"/>
</dbReference>
<evidence type="ECO:0000313" key="13">
    <source>
        <dbReference type="Proteomes" id="UP000179686"/>
    </source>
</evidence>
<keyword evidence="2 8" id="KW-0677">Repeat</keyword>
<dbReference type="SUPFAM" id="SSF46565">
    <property type="entry name" value="Chaperone J-domain"/>
    <property type="match status" value="1"/>
</dbReference>
<dbReference type="InterPro" id="IPR008971">
    <property type="entry name" value="HSP40/DnaJ_pept-bd"/>
</dbReference>
<feature type="zinc finger region" description="CR-type" evidence="9">
    <location>
        <begin position="154"/>
        <end position="236"/>
    </location>
</feature>
<gene>
    <name evidence="8" type="primary">dnaJ</name>
    <name evidence="12" type="ORF">A3J61_01385</name>
</gene>
<dbReference type="GO" id="GO:0008270">
    <property type="term" value="F:zinc ion binding"/>
    <property type="evidence" value="ECO:0007669"/>
    <property type="project" value="UniProtKB-UniRule"/>
</dbReference>
<dbReference type="SUPFAM" id="SSF49493">
    <property type="entry name" value="HSP40/DnaJ peptide-binding domain"/>
    <property type="match status" value="2"/>
</dbReference>
<dbReference type="Gene3D" id="2.10.230.10">
    <property type="entry name" value="Heat shock protein DnaJ, cysteine-rich domain"/>
    <property type="match status" value="1"/>
</dbReference>
<dbReference type="InterPro" id="IPR036869">
    <property type="entry name" value="J_dom_sf"/>
</dbReference>
<dbReference type="GO" id="GO:0009408">
    <property type="term" value="P:response to heat"/>
    <property type="evidence" value="ECO:0007669"/>
    <property type="project" value="InterPro"/>
</dbReference>
<comment type="function">
    <text evidence="8">Participates actively in the response to hyperosmotic and heat shock by preventing the aggregation of stress-denatured proteins and by disaggregating proteins, also in an autonomous, DnaK-independent fashion. Unfolded proteins bind initially to DnaJ; upon interaction with the DnaJ-bound protein, DnaK hydrolyzes its bound ATP, resulting in the formation of a stable complex. GrpE releases ADP from DnaK; ATP binding to DnaK triggers the release of the substrate protein, thus completing the reaction cycle. Several rounds of ATP-dependent interactions between DnaJ, DnaK and GrpE are required for fully efficient folding. Also involved, together with DnaK and GrpE, in the DNA replication of plasmids through activation of initiation proteins.</text>
</comment>
<dbReference type="SUPFAM" id="SSF57938">
    <property type="entry name" value="DnaJ/Hsp40 cysteine-rich domain"/>
    <property type="match status" value="1"/>
</dbReference>
<feature type="domain" description="J" evidence="10">
    <location>
        <begin position="4"/>
        <end position="66"/>
    </location>
</feature>
<evidence type="ECO:0000256" key="3">
    <source>
        <dbReference type="ARBA" id="ARBA00022771"/>
    </source>
</evidence>